<organism evidence="2 3">
    <name type="scientific">Trichodelitschia bisporula</name>
    <dbReference type="NCBI Taxonomy" id="703511"/>
    <lineage>
        <taxon>Eukaryota</taxon>
        <taxon>Fungi</taxon>
        <taxon>Dikarya</taxon>
        <taxon>Ascomycota</taxon>
        <taxon>Pezizomycotina</taxon>
        <taxon>Dothideomycetes</taxon>
        <taxon>Dothideomycetes incertae sedis</taxon>
        <taxon>Phaeotrichales</taxon>
        <taxon>Phaeotrichaceae</taxon>
        <taxon>Trichodelitschia</taxon>
    </lineage>
</organism>
<keyword evidence="3" id="KW-1185">Reference proteome</keyword>
<dbReference type="EMBL" id="ML996697">
    <property type="protein sequence ID" value="KAF2399701.1"/>
    <property type="molecule type" value="Genomic_DNA"/>
</dbReference>
<dbReference type="AlphaFoldDB" id="A0A6G1HUW5"/>
<dbReference type="Proteomes" id="UP000799640">
    <property type="component" value="Unassembled WGS sequence"/>
</dbReference>
<feature type="compositionally biased region" description="Polar residues" evidence="1">
    <location>
        <begin position="123"/>
        <end position="142"/>
    </location>
</feature>
<sequence length="213" mass="23816">MIDHGMVDLFFFDDGREPGKLHPPMSTRRTTHRQLSPVQQTAFTLLDRILWKRDTGLVPYVLFKFEPETDLFKPPCRVSCTMSMPGKRSILHLSSSYTYPAHNGQHLFGGSLPGKQMYKCPPFQSTGHRQNPQDSPPGNQHMACNSRSGRTCHYPFASPTLLCCTLSPPRNRWPVLCILPSCPHCGHSVCSICLSGSCRPKARQQNDSCGESA</sequence>
<feature type="region of interest" description="Disordered" evidence="1">
    <location>
        <begin position="122"/>
        <end position="142"/>
    </location>
</feature>
<evidence type="ECO:0000313" key="3">
    <source>
        <dbReference type="Proteomes" id="UP000799640"/>
    </source>
</evidence>
<gene>
    <name evidence="2" type="ORF">EJ06DRAFT_62365</name>
</gene>
<proteinExistence type="predicted"/>
<reference evidence="2" key="1">
    <citation type="journal article" date="2020" name="Stud. Mycol.">
        <title>101 Dothideomycetes genomes: a test case for predicting lifestyles and emergence of pathogens.</title>
        <authorList>
            <person name="Haridas S."/>
            <person name="Albert R."/>
            <person name="Binder M."/>
            <person name="Bloem J."/>
            <person name="Labutti K."/>
            <person name="Salamov A."/>
            <person name="Andreopoulos B."/>
            <person name="Baker S."/>
            <person name="Barry K."/>
            <person name="Bills G."/>
            <person name="Bluhm B."/>
            <person name="Cannon C."/>
            <person name="Castanera R."/>
            <person name="Culley D."/>
            <person name="Daum C."/>
            <person name="Ezra D."/>
            <person name="Gonzalez J."/>
            <person name="Henrissat B."/>
            <person name="Kuo A."/>
            <person name="Liang C."/>
            <person name="Lipzen A."/>
            <person name="Lutzoni F."/>
            <person name="Magnuson J."/>
            <person name="Mondo S."/>
            <person name="Nolan M."/>
            <person name="Ohm R."/>
            <person name="Pangilinan J."/>
            <person name="Park H.-J."/>
            <person name="Ramirez L."/>
            <person name="Alfaro M."/>
            <person name="Sun H."/>
            <person name="Tritt A."/>
            <person name="Yoshinaga Y."/>
            <person name="Zwiers L.-H."/>
            <person name="Turgeon B."/>
            <person name="Goodwin S."/>
            <person name="Spatafora J."/>
            <person name="Crous P."/>
            <person name="Grigoriev I."/>
        </authorList>
    </citation>
    <scope>NUCLEOTIDE SEQUENCE</scope>
    <source>
        <strain evidence="2">CBS 262.69</strain>
    </source>
</reference>
<accession>A0A6G1HUW5</accession>
<evidence type="ECO:0000256" key="1">
    <source>
        <dbReference type="SAM" id="MobiDB-lite"/>
    </source>
</evidence>
<protein>
    <submittedName>
        <fullName evidence="2">Uncharacterized protein</fullName>
    </submittedName>
</protein>
<evidence type="ECO:0000313" key="2">
    <source>
        <dbReference type="EMBL" id="KAF2399701.1"/>
    </source>
</evidence>
<name>A0A6G1HUW5_9PEZI</name>